<dbReference type="Proteomes" id="UP000317238">
    <property type="component" value="Unassembled WGS sequence"/>
</dbReference>
<sequence>MGHDCPHSSASIASFTITLTVQLMSTRFLIGVRYVTAVLVSACLFTSSRANAQMREEQTVQQAQAVLNETMANAATRIPASMLSGAHAVAVIPGVIKGSFVVGARHGRGVLCVRDAAGPWHAPVFITLTGGNVGWQIGVNSSDIVLVFKTAQSVQGILDGKLTLGADVAAAAGPLGGQASAGTDGRLQAEIYSYARTRGLFAGVAIDGSVIKIDQLATGAYYRSAGPGQPVIVPPTAQQLTQSIAALTGTNTPPVAPAGAIPTAPVPGQPATGQPAAGPGFVDQFATHESDVLRDELTKIAPELFDLVDPQWQAFLALPKEMFAASAHVTPEDLAPTLARYQTVATNPQYRALAQRPEFQSVYGLLQHYHRSLQPDDAKVQLPPPPAMH</sequence>
<feature type="region of interest" description="Disordered" evidence="1">
    <location>
        <begin position="255"/>
        <end position="279"/>
    </location>
</feature>
<dbReference type="InterPro" id="IPR007461">
    <property type="entry name" value="Ysc84_actin-binding"/>
</dbReference>
<reference evidence="3 4" key="1">
    <citation type="submission" date="2019-02" db="EMBL/GenBank/DDBJ databases">
        <title>Deep-cultivation of Planctomycetes and their phenomic and genomic characterization uncovers novel biology.</title>
        <authorList>
            <person name="Wiegand S."/>
            <person name="Jogler M."/>
            <person name="Boedeker C."/>
            <person name="Pinto D."/>
            <person name="Vollmers J."/>
            <person name="Rivas-Marin E."/>
            <person name="Kohn T."/>
            <person name="Peeters S.H."/>
            <person name="Heuer A."/>
            <person name="Rast P."/>
            <person name="Oberbeckmann S."/>
            <person name="Bunk B."/>
            <person name="Jeske O."/>
            <person name="Meyerdierks A."/>
            <person name="Storesund J.E."/>
            <person name="Kallscheuer N."/>
            <person name="Luecker S."/>
            <person name="Lage O.M."/>
            <person name="Pohl T."/>
            <person name="Merkel B.J."/>
            <person name="Hornburger P."/>
            <person name="Mueller R.-W."/>
            <person name="Bruemmer F."/>
            <person name="Labrenz M."/>
            <person name="Spormann A.M."/>
            <person name="Op Den Camp H."/>
            <person name="Overmann J."/>
            <person name="Amann R."/>
            <person name="Jetten M.S.M."/>
            <person name="Mascher T."/>
            <person name="Medema M.H."/>
            <person name="Devos D.P."/>
            <person name="Kaster A.-K."/>
            <person name="Ovreas L."/>
            <person name="Rohde M."/>
            <person name="Galperin M.Y."/>
            <person name="Jogler C."/>
        </authorList>
    </citation>
    <scope>NUCLEOTIDE SEQUENCE [LARGE SCALE GENOMIC DNA]</scope>
    <source>
        <strain evidence="3 4">Pan14r</strain>
    </source>
</reference>
<dbReference type="OrthoDB" id="9782434at2"/>
<proteinExistence type="predicted"/>
<protein>
    <recommendedName>
        <fullName evidence="2">Ysc84 actin-binding domain-containing protein</fullName>
    </recommendedName>
</protein>
<keyword evidence="4" id="KW-1185">Reference proteome</keyword>
<dbReference type="AlphaFoldDB" id="A0A5C5Y828"/>
<dbReference type="PANTHER" id="PTHR15629">
    <property type="entry name" value="SH3YL1 PROTEIN"/>
    <property type="match status" value="1"/>
</dbReference>
<evidence type="ECO:0000256" key="1">
    <source>
        <dbReference type="SAM" id="MobiDB-lite"/>
    </source>
</evidence>
<accession>A0A5C5Y828</accession>
<dbReference type="EMBL" id="SJPL01000001">
    <property type="protein sequence ID" value="TWT71334.1"/>
    <property type="molecule type" value="Genomic_DNA"/>
</dbReference>
<dbReference type="InterPro" id="IPR051702">
    <property type="entry name" value="SH3_domain_YSC84-like"/>
</dbReference>
<dbReference type="PANTHER" id="PTHR15629:SF2">
    <property type="entry name" value="SH3 DOMAIN-CONTAINING YSC84-LIKE PROTEIN 1"/>
    <property type="match status" value="1"/>
</dbReference>
<evidence type="ECO:0000313" key="3">
    <source>
        <dbReference type="EMBL" id="TWT71334.1"/>
    </source>
</evidence>
<dbReference type="GO" id="GO:0035091">
    <property type="term" value="F:phosphatidylinositol binding"/>
    <property type="evidence" value="ECO:0007669"/>
    <property type="project" value="TreeGrafter"/>
</dbReference>
<name>A0A5C5Y828_9PLAN</name>
<organism evidence="3 4">
    <name type="scientific">Crateriforma conspicua</name>
    <dbReference type="NCBI Taxonomy" id="2527996"/>
    <lineage>
        <taxon>Bacteria</taxon>
        <taxon>Pseudomonadati</taxon>
        <taxon>Planctomycetota</taxon>
        <taxon>Planctomycetia</taxon>
        <taxon>Planctomycetales</taxon>
        <taxon>Planctomycetaceae</taxon>
        <taxon>Crateriforma</taxon>
    </lineage>
</organism>
<evidence type="ECO:0000313" key="4">
    <source>
        <dbReference type="Proteomes" id="UP000317238"/>
    </source>
</evidence>
<evidence type="ECO:0000259" key="2">
    <source>
        <dbReference type="Pfam" id="PF04366"/>
    </source>
</evidence>
<feature type="domain" description="Ysc84 actin-binding" evidence="2">
    <location>
        <begin position="130"/>
        <end position="227"/>
    </location>
</feature>
<gene>
    <name evidence="3" type="ORF">Pan14r_36440</name>
</gene>
<comment type="caution">
    <text evidence="3">The sequence shown here is derived from an EMBL/GenBank/DDBJ whole genome shotgun (WGS) entry which is preliminary data.</text>
</comment>
<dbReference type="Pfam" id="PF04366">
    <property type="entry name" value="Ysc84"/>
    <property type="match status" value="1"/>
</dbReference>
<dbReference type="CDD" id="cd11524">
    <property type="entry name" value="SYLF"/>
    <property type="match status" value="1"/>
</dbReference>